<dbReference type="InterPro" id="IPR011009">
    <property type="entry name" value="Kinase-like_dom_sf"/>
</dbReference>
<dbReference type="InterPro" id="IPR039046">
    <property type="entry name" value="PDPK1"/>
</dbReference>
<dbReference type="OMA" id="TATQCLA"/>
<organism evidence="13 14">
    <name type="scientific">Scheffersomyces stipitis (strain ATCC 58785 / CBS 6054 / NBRC 10063 / NRRL Y-11545)</name>
    <name type="common">Yeast</name>
    <name type="synonym">Pichia stipitis</name>
    <dbReference type="NCBI Taxonomy" id="322104"/>
    <lineage>
        <taxon>Eukaryota</taxon>
        <taxon>Fungi</taxon>
        <taxon>Dikarya</taxon>
        <taxon>Ascomycota</taxon>
        <taxon>Saccharomycotina</taxon>
        <taxon>Pichiomycetes</taxon>
        <taxon>Debaryomycetaceae</taxon>
        <taxon>Scheffersomyces</taxon>
    </lineage>
</organism>
<feature type="compositionally biased region" description="Low complexity" evidence="11">
    <location>
        <begin position="496"/>
        <end position="530"/>
    </location>
</feature>
<dbReference type="PANTHER" id="PTHR24356">
    <property type="entry name" value="SERINE/THREONINE-PROTEIN KINASE"/>
    <property type="match status" value="1"/>
</dbReference>
<dbReference type="PROSITE" id="PS50011">
    <property type="entry name" value="PROTEIN_KINASE_DOM"/>
    <property type="match status" value="1"/>
</dbReference>
<dbReference type="Pfam" id="PF25347">
    <property type="entry name" value="PH_PKH3_C"/>
    <property type="match status" value="1"/>
</dbReference>
<evidence type="ECO:0000313" key="13">
    <source>
        <dbReference type="EMBL" id="ABN67014.2"/>
    </source>
</evidence>
<dbReference type="PROSITE" id="PS00108">
    <property type="entry name" value="PROTEIN_KINASE_ST"/>
    <property type="match status" value="1"/>
</dbReference>
<feature type="compositionally biased region" description="Polar residues" evidence="11">
    <location>
        <begin position="483"/>
        <end position="495"/>
    </location>
</feature>
<comment type="catalytic activity">
    <reaction evidence="9">
        <text>L-seryl-[protein] + ATP = O-phospho-L-seryl-[protein] + ADP + H(+)</text>
        <dbReference type="Rhea" id="RHEA:17989"/>
        <dbReference type="Rhea" id="RHEA-COMP:9863"/>
        <dbReference type="Rhea" id="RHEA-COMP:11604"/>
        <dbReference type="ChEBI" id="CHEBI:15378"/>
        <dbReference type="ChEBI" id="CHEBI:29999"/>
        <dbReference type="ChEBI" id="CHEBI:30616"/>
        <dbReference type="ChEBI" id="CHEBI:83421"/>
        <dbReference type="ChEBI" id="CHEBI:456216"/>
        <dbReference type="EC" id="2.7.11.1"/>
    </reaction>
</comment>
<dbReference type="EMBL" id="CP000499">
    <property type="protein sequence ID" value="ABN67014.2"/>
    <property type="molecule type" value="Genomic_DNA"/>
</dbReference>
<dbReference type="GO" id="GO:0030447">
    <property type="term" value="P:filamentous growth"/>
    <property type="evidence" value="ECO:0007669"/>
    <property type="project" value="UniProtKB-ARBA"/>
</dbReference>
<evidence type="ECO:0000256" key="2">
    <source>
        <dbReference type="ARBA" id="ARBA00012513"/>
    </source>
</evidence>
<dbReference type="InterPro" id="IPR008271">
    <property type="entry name" value="Ser/Thr_kinase_AS"/>
</dbReference>
<dbReference type="RefSeq" id="XP_001385043.2">
    <property type="nucleotide sequence ID" value="XM_001385006.1"/>
</dbReference>
<feature type="compositionally biased region" description="Basic and acidic residues" evidence="11">
    <location>
        <begin position="782"/>
        <end position="792"/>
    </location>
</feature>
<dbReference type="FunFam" id="1.10.510.10:FF:000534">
    <property type="entry name" value="Serine/threonine-protein kinase PKH2"/>
    <property type="match status" value="1"/>
</dbReference>
<evidence type="ECO:0000256" key="8">
    <source>
        <dbReference type="ARBA" id="ARBA00047899"/>
    </source>
</evidence>
<feature type="region of interest" description="Disordered" evidence="11">
    <location>
        <begin position="1"/>
        <end position="28"/>
    </location>
</feature>
<dbReference type="eggNOG" id="KOG0592">
    <property type="taxonomic scope" value="Eukaryota"/>
</dbReference>
<dbReference type="PROSITE" id="PS00107">
    <property type="entry name" value="PROTEIN_KINASE_ATP"/>
    <property type="match status" value="1"/>
</dbReference>
<feature type="compositionally biased region" description="Low complexity" evidence="11">
    <location>
        <begin position="9"/>
        <end position="22"/>
    </location>
</feature>
<dbReference type="InterPro" id="IPR000719">
    <property type="entry name" value="Prot_kinase_dom"/>
</dbReference>
<feature type="region of interest" description="Disordered" evidence="11">
    <location>
        <begin position="460"/>
        <end position="543"/>
    </location>
</feature>
<dbReference type="InterPro" id="IPR050236">
    <property type="entry name" value="Ser_Thr_kinase_AGC"/>
</dbReference>
<keyword evidence="5 10" id="KW-0547">Nucleotide-binding</keyword>
<keyword evidence="7 10" id="KW-0067">ATP-binding</keyword>
<keyword evidence="14" id="KW-1185">Reference proteome</keyword>
<name>A3LUT3_PICST</name>
<protein>
    <recommendedName>
        <fullName evidence="2">non-specific serine/threonine protein kinase</fullName>
        <ecNumber evidence="2">2.7.11.1</ecNumber>
    </recommendedName>
</protein>
<sequence>MQRPPLPTQQQSQSHLQQKQISPTPVKRTARDYQFGTRIGEGSYSTVFSAMDIHNSKTYAIKVLSKRHIVKEDKIKYVNIEKITLHRLGQQHPGIVQLYYTFQDEKSLFFVLDFAEYGELLSIIRKFGSLSEAVSKFYMCQIVDAVKFIHSKGVIHRDLKPENILVAHDFSLKITDFGAAKLLGNSDDNDEKIDYNSVDEAQNVSDEDRKGSFVGTAEYVSPELLKHNICGFEADVWALGCILYQFFHGVPPFKGNTEYLTFEKIINIDYSYRSKYPLPPDVIEIIDKILLADPQQRSTIPQIQKSRWFQDVPWDDLNFIWHRKVPRFEPFGPGSNNAPSPVMSTFKTGSNRNMNKSNSYQQLHSQIQHSDFAYIPSVGVKKSYQPATRIKKNIVAPQQLGPPAQILQQTQQQPPPPAPLVPPISPTHPAFVSAPSPPRTQNQHHAHAYRAQMLQQPNMTLPPSQQQQQPQQSPSDSPSKSPHYTNLRTNTAFAMTNSTSSSDSNNQSSDGQLASGSSSGSASSSRNVSSSKHKSQPQPPAIPNSLVSAAAAAAAGSGMKQAQRSAPTLPSAKLAIATKSKEDLKQKTTKTKIIEAKNTIKFKEISNLLSPNEKILKMDTILKSELSNKILKRQPAEQLDDSLIDDLITKYSRQLEKNAEVVVTVITNLARVFFVTASLGVMLVDLKANNGGDYSMYDYEFESLAVDDDGNDSEEVYGYLILELIRKGGDLIFLKRISDFERLSLEDSVKVVDRSGDQVKLGKNYGWIDCLLMAKDMVSREKSSPAVRKEKSPTPTSSPSLSSKSSSVPTAASKKKPTKTTAVPKKPKKSTVQTNTGRSTQPTAAKPMSKFAYAAAAAAHK</sequence>
<feature type="compositionally biased region" description="Polar residues" evidence="11">
    <location>
        <begin position="833"/>
        <end position="843"/>
    </location>
</feature>
<dbReference type="EC" id="2.7.11.1" evidence="2"/>
<dbReference type="OrthoDB" id="347657at2759"/>
<keyword evidence="4" id="KW-0808">Transferase</keyword>
<dbReference type="CDD" id="cd05581">
    <property type="entry name" value="STKc_PDK1"/>
    <property type="match status" value="1"/>
</dbReference>
<dbReference type="HOGENOM" id="CLU_008400_1_0_1"/>
<dbReference type="STRING" id="322104.A3LUT3"/>
<dbReference type="PANTHER" id="PTHR24356:SF163">
    <property type="entry name" value="3-PHOSPHOINOSITIDE-DEPENDENT PROTEIN KINASE 1-RELATED"/>
    <property type="match status" value="1"/>
</dbReference>
<evidence type="ECO:0000256" key="10">
    <source>
        <dbReference type="PROSITE-ProRule" id="PRU10141"/>
    </source>
</evidence>
<dbReference type="GO" id="GO:0000196">
    <property type="term" value="P:cell integrity MAPK cascade"/>
    <property type="evidence" value="ECO:0007669"/>
    <property type="project" value="UniProtKB-ARBA"/>
</dbReference>
<evidence type="ECO:0000256" key="4">
    <source>
        <dbReference type="ARBA" id="ARBA00022679"/>
    </source>
</evidence>
<dbReference type="GeneID" id="4839581"/>
<dbReference type="Gene3D" id="3.30.200.20">
    <property type="entry name" value="Phosphorylase Kinase, domain 1"/>
    <property type="match status" value="1"/>
</dbReference>
<dbReference type="SUPFAM" id="SSF56112">
    <property type="entry name" value="Protein kinase-like (PK-like)"/>
    <property type="match status" value="1"/>
</dbReference>
<proteinExistence type="inferred from homology"/>
<dbReference type="Gene3D" id="1.10.510.10">
    <property type="entry name" value="Transferase(Phosphotransferase) domain 1"/>
    <property type="match status" value="1"/>
</dbReference>
<feature type="binding site" evidence="10">
    <location>
        <position position="62"/>
    </location>
    <ligand>
        <name>ATP</name>
        <dbReference type="ChEBI" id="CHEBI:30616"/>
    </ligand>
</feature>
<dbReference type="Pfam" id="PF00069">
    <property type="entry name" value="Pkinase"/>
    <property type="match status" value="1"/>
</dbReference>
<feature type="region of interest" description="Disordered" evidence="11">
    <location>
        <begin position="407"/>
        <end position="446"/>
    </location>
</feature>
<dbReference type="InParanoid" id="A3LUT3"/>
<dbReference type="GO" id="GO:0005524">
    <property type="term" value="F:ATP binding"/>
    <property type="evidence" value="ECO:0007669"/>
    <property type="project" value="UniProtKB-UniRule"/>
</dbReference>
<comment type="catalytic activity">
    <reaction evidence="8">
        <text>L-threonyl-[protein] + ATP = O-phospho-L-threonyl-[protein] + ADP + H(+)</text>
        <dbReference type="Rhea" id="RHEA:46608"/>
        <dbReference type="Rhea" id="RHEA-COMP:11060"/>
        <dbReference type="Rhea" id="RHEA-COMP:11605"/>
        <dbReference type="ChEBI" id="CHEBI:15378"/>
        <dbReference type="ChEBI" id="CHEBI:30013"/>
        <dbReference type="ChEBI" id="CHEBI:30616"/>
        <dbReference type="ChEBI" id="CHEBI:61977"/>
        <dbReference type="ChEBI" id="CHEBI:456216"/>
        <dbReference type="EC" id="2.7.11.1"/>
    </reaction>
</comment>
<evidence type="ECO:0000256" key="7">
    <source>
        <dbReference type="ARBA" id="ARBA00022840"/>
    </source>
</evidence>
<evidence type="ECO:0000256" key="5">
    <source>
        <dbReference type="ARBA" id="ARBA00022741"/>
    </source>
</evidence>
<dbReference type="FunCoup" id="A3LUT3">
    <property type="interactions" value="279"/>
</dbReference>
<keyword evidence="6" id="KW-0418">Kinase</keyword>
<feature type="compositionally biased region" description="Pro residues" evidence="11">
    <location>
        <begin position="413"/>
        <end position="426"/>
    </location>
</feature>
<dbReference type="KEGG" id="pic:PICST_83871"/>
<keyword evidence="3" id="KW-0723">Serine/threonine-protein kinase</keyword>
<dbReference type="GO" id="GO:0004674">
    <property type="term" value="F:protein serine/threonine kinase activity"/>
    <property type="evidence" value="ECO:0007669"/>
    <property type="project" value="UniProtKB-KW"/>
</dbReference>
<feature type="domain" description="Protein kinase" evidence="12">
    <location>
        <begin position="33"/>
        <end position="309"/>
    </location>
</feature>
<dbReference type="AlphaFoldDB" id="A3LUT3"/>
<gene>
    <name evidence="13" type="primary">PKH2</name>
    <name evidence="13" type="ORF">PICST_83871</name>
</gene>
<dbReference type="SMART" id="SM00220">
    <property type="entry name" value="S_TKc"/>
    <property type="match status" value="1"/>
</dbReference>
<evidence type="ECO:0000256" key="6">
    <source>
        <dbReference type="ARBA" id="ARBA00022777"/>
    </source>
</evidence>
<dbReference type="FunFam" id="3.30.200.20:FF:000128">
    <property type="entry name" value="Serine/threonine-protein kinase ksg1"/>
    <property type="match status" value="1"/>
</dbReference>
<accession>A3LUT3</accession>
<dbReference type="InterPro" id="IPR017441">
    <property type="entry name" value="Protein_kinase_ATP_BS"/>
</dbReference>
<evidence type="ECO:0000256" key="9">
    <source>
        <dbReference type="ARBA" id="ARBA00048679"/>
    </source>
</evidence>
<evidence type="ECO:0000259" key="12">
    <source>
        <dbReference type="PROSITE" id="PS50011"/>
    </source>
</evidence>
<feature type="compositionally biased region" description="Low complexity" evidence="11">
    <location>
        <begin position="462"/>
        <end position="482"/>
    </location>
</feature>
<dbReference type="Proteomes" id="UP000002258">
    <property type="component" value="Chromosome 5"/>
</dbReference>
<evidence type="ECO:0000256" key="1">
    <source>
        <dbReference type="ARBA" id="ARBA00010006"/>
    </source>
</evidence>
<dbReference type="InterPro" id="IPR057614">
    <property type="entry name" value="PH_PKH3_C"/>
</dbReference>
<evidence type="ECO:0000313" key="14">
    <source>
        <dbReference type="Proteomes" id="UP000002258"/>
    </source>
</evidence>
<evidence type="ECO:0000256" key="11">
    <source>
        <dbReference type="SAM" id="MobiDB-lite"/>
    </source>
</evidence>
<reference evidence="13 14" key="1">
    <citation type="journal article" date="2007" name="Nat. Biotechnol.">
        <title>Genome sequence of the lignocellulose-bioconverting and xylose-fermenting yeast Pichia stipitis.</title>
        <authorList>
            <person name="Jeffries T.W."/>
            <person name="Grigoriev I.V."/>
            <person name="Grimwood J."/>
            <person name="Laplaza J.M."/>
            <person name="Aerts A."/>
            <person name="Salamov A."/>
            <person name="Schmutz J."/>
            <person name="Lindquist E."/>
            <person name="Dehal P."/>
            <person name="Shapiro H."/>
            <person name="Jin Y.S."/>
            <person name="Passoth V."/>
            <person name="Richardson P.M."/>
        </authorList>
    </citation>
    <scope>NUCLEOTIDE SEQUENCE [LARGE SCALE GENOMIC DNA]</scope>
    <source>
        <strain evidence="14">ATCC 58785 / CBS 6054 / NBRC 10063 / NRRL Y-11545</strain>
    </source>
</reference>
<feature type="region of interest" description="Disordered" evidence="11">
    <location>
        <begin position="782"/>
        <end position="848"/>
    </location>
</feature>
<comment type="similarity">
    <text evidence="1">Belongs to the protein kinase superfamily. AGC Ser/Thr protein kinase family. PDPK1 subfamily.</text>
</comment>
<evidence type="ECO:0000256" key="3">
    <source>
        <dbReference type="ARBA" id="ARBA00022527"/>
    </source>
</evidence>
<feature type="compositionally biased region" description="Low complexity" evidence="11">
    <location>
        <begin position="793"/>
        <end position="812"/>
    </location>
</feature>